<dbReference type="Proteomes" id="UP001348369">
    <property type="component" value="Chromosome"/>
</dbReference>
<dbReference type="EMBL" id="CP109109">
    <property type="protein sequence ID" value="WSC02887.1"/>
    <property type="molecule type" value="Genomic_DNA"/>
</dbReference>
<gene>
    <name evidence="1" type="ORF">OG835_01935</name>
</gene>
<accession>A0ACD5A0I8</accession>
<evidence type="ECO:0000313" key="1">
    <source>
        <dbReference type="EMBL" id="WSC02887.1"/>
    </source>
</evidence>
<reference evidence="1" key="1">
    <citation type="submission" date="2022-10" db="EMBL/GenBank/DDBJ databases">
        <title>The complete genomes of actinobacterial strains from the NBC collection.</title>
        <authorList>
            <person name="Joergensen T.S."/>
            <person name="Alvarez Arevalo M."/>
            <person name="Sterndorff E.B."/>
            <person name="Faurdal D."/>
            <person name="Vuksanovic O."/>
            <person name="Mourched A.-S."/>
            <person name="Charusanti P."/>
            <person name="Shaw S."/>
            <person name="Blin K."/>
            <person name="Weber T."/>
        </authorList>
    </citation>
    <scope>NUCLEOTIDE SEQUENCE</scope>
    <source>
        <strain evidence="1">NBC 01771</strain>
    </source>
</reference>
<name>A0ACD5A0I8_9ACTN</name>
<evidence type="ECO:0000313" key="2">
    <source>
        <dbReference type="Proteomes" id="UP001348369"/>
    </source>
</evidence>
<sequence length="485" mass="51184">MNAILQEARELQTMTLLKQGDLTQAISAAEGLIVSTPLREVSWALLMRALYAGGRSTEALQQYERFRVMLAEELGLDPSPGLKRLQTAILRHDTGVLDDLSPFSSDVVLRTGPGDATPPLAGRSEEMSRLTAVLSKAAAGRTACGVVSGEPGVGKTRLLDEPAARAVSAGFAVARAQGGRVQGGSGGHSLPSPAAQLLHALRQDGYERGVPVSGRTTTGKPLQALSRRPTLCMVDDLDAASPGVQSELRQLVEALPEGPIAVVCAMRAAEDPTPSGLLTAFARRGATWLQLDPLTLADVTEVLTGSGEHVTPQQAAALHRRSAGNPCILTELLKLPPDRRTGTAARVPTAVRSAIVTRLAGLPEQVRAMLMYAAVDGEWLGIALLADILDEPLRELLPLVDTAVTARLLVWEAEPSEHATSGYRFPELPREVMLSTLAPSSRQLLHAALAEHLAMPDDTVPARLARHLRAAGAVAAAIGPPSEPD</sequence>
<keyword evidence="2" id="KW-1185">Reference proteome</keyword>
<proteinExistence type="predicted"/>
<organism evidence="1 2">
    <name type="scientific">Streptomyces scopuliridis</name>
    <dbReference type="NCBI Taxonomy" id="452529"/>
    <lineage>
        <taxon>Bacteria</taxon>
        <taxon>Bacillati</taxon>
        <taxon>Actinomycetota</taxon>
        <taxon>Actinomycetes</taxon>
        <taxon>Kitasatosporales</taxon>
        <taxon>Streptomycetaceae</taxon>
        <taxon>Streptomyces</taxon>
    </lineage>
</organism>
<protein>
    <submittedName>
        <fullName evidence="1">AAA family ATPase</fullName>
    </submittedName>
</protein>